<reference evidence="2" key="1">
    <citation type="journal article" date="2022" name="ISME J.">
        <title>Identification of active gaseous-alkane degraders at natural gas seeps.</title>
        <authorList>
            <person name="Farhan Ul Haque M."/>
            <person name="Hernandez M."/>
            <person name="Crombie A.T."/>
            <person name="Murrell J.C."/>
        </authorList>
    </citation>
    <scope>NUCLEOTIDE SEQUENCE</scope>
    <source>
        <strain evidence="2">PC2</strain>
    </source>
</reference>
<accession>A0ABS9Z2Y3</accession>
<protein>
    <submittedName>
        <fullName evidence="2">RES family NAD+ phosphorylase</fullName>
    </submittedName>
</protein>
<dbReference type="EMBL" id="JAIVFP010000001">
    <property type="protein sequence ID" value="MCI4681680.1"/>
    <property type="molecule type" value="Genomic_DNA"/>
</dbReference>
<evidence type="ECO:0000259" key="1">
    <source>
        <dbReference type="SMART" id="SM00953"/>
    </source>
</evidence>
<comment type="caution">
    <text evidence="2">The sequence shown here is derived from an EMBL/GenBank/DDBJ whole genome shotgun (WGS) entry which is preliminary data.</text>
</comment>
<dbReference type="SMART" id="SM00953">
    <property type="entry name" value="RES"/>
    <property type="match status" value="1"/>
</dbReference>
<dbReference type="RefSeq" id="WP_243065729.1">
    <property type="nucleotide sequence ID" value="NZ_JAIVFK010000017.1"/>
</dbReference>
<feature type="domain" description="RES" evidence="1">
    <location>
        <begin position="33"/>
        <end position="178"/>
    </location>
</feature>
<sequence length="201" mass="22288">MLPPKEFASRPLALADIAAGTVWRRLYQTRFIDPLGYGLGPSRFSDPETSFLPPARFGVVYLGSSVKVCFLEAILRDRGVGRIRAFPIEWAELEMWTCGELRIDTALRVVDLRGDGLVRMGIPTDVARASSQDLGRAWSRAFWSHDAKPDGIIYDSRLNGETNLGLYDRALTKVSATATPRLVDCRAELASIINDFDLAIV</sequence>
<evidence type="ECO:0000313" key="3">
    <source>
        <dbReference type="Proteomes" id="UP001139104"/>
    </source>
</evidence>
<gene>
    <name evidence="2" type="ORF">K2U94_02670</name>
</gene>
<dbReference type="InterPro" id="IPR014914">
    <property type="entry name" value="RES_dom"/>
</dbReference>
<dbReference type="Pfam" id="PF08808">
    <property type="entry name" value="RES"/>
    <property type="match status" value="1"/>
</dbReference>
<keyword evidence="3" id="KW-1185">Reference proteome</keyword>
<organism evidence="2 3">
    <name type="scientific">Candidatus Rhodoblastus alkanivorans</name>
    <dbReference type="NCBI Taxonomy" id="2954117"/>
    <lineage>
        <taxon>Bacteria</taxon>
        <taxon>Pseudomonadati</taxon>
        <taxon>Pseudomonadota</taxon>
        <taxon>Alphaproteobacteria</taxon>
        <taxon>Hyphomicrobiales</taxon>
        <taxon>Rhodoblastaceae</taxon>
        <taxon>Rhodoblastus</taxon>
    </lineage>
</organism>
<dbReference type="Proteomes" id="UP001139104">
    <property type="component" value="Unassembled WGS sequence"/>
</dbReference>
<evidence type="ECO:0000313" key="2">
    <source>
        <dbReference type="EMBL" id="MCI4681680.1"/>
    </source>
</evidence>
<name>A0ABS9Z2Y3_9HYPH</name>
<proteinExistence type="predicted"/>